<evidence type="ECO:0000313" key="3">
    <source>
        <dbReference type="Proteomes" id="UP001166191"/>
    </source>
</evidence>
<dbReference type="EMBL" id="JAHKNG010000013">
    <property type="protein sequence ID" value="MBU3030350.1"/>
    <property type="molecule type" value="Genomic_DNA"/>
</dbReference>
<evidence type="ECO:0000256" key="1">
    <source>
        <dbReference type="SAM" id="Phobius"/>
    </source>
</evidence>
<keyword evidence="3" id="KW-1185">Reference proteome</keyword>
<proteinExistence type="predicted"/>
<comment type="caution">
    <text evidence="2">The sequence shown here is derived from an EMBL/GenBank/DDBJ whole genome shotgun (WGS) entry which is preliminary data.</text>
</comment>
<evidence type="ECO:0000313" key="2">
    <source>
        <dbReference type="EMBL" id="MBU3030350.1"/>
    </source>
</evidence>
<accession>A0ABS6AIC3</accession>
<protein>
    <submittedName>
        <fullName evidence="2">Rod shape-determining protein MreD</fullName>
    </submittedName>
</protein>
<feature type="transmembrane region" description="Helical" evidence="1">
    <location>
        <begin position="63"/>
        <end position="88"/>
    </location>
</feature>
<dbReference type="Proteomes" id="UP001166191">
    <property type="component" value="Unassembled WGS sequence"/>
</dbReference>
<dbReference type="RefSeq" id="WP_216033028.1">
    <property type="nucleotide sequence ID" value="NZ_JAHKNG010000013.1"/>
</dbReference>
<name>A0ABS6AIC3_9RHOB</name>
<organism evidence="2 3">
    <name type="scientific">Paracoccus marinaquae</name>
    <dbReference type="NCBI Taxonomy" id="2841926"/>
    <lineage>
        <taxon>Bacteria</taxon>
        <taxon>Pseudomonadati</taxon>
        <taxon>Pseudomonadota</taxon>
        <taxon>Alphaproteobacteria</taxon>
        <taxon>Rhodobacterales</taxon>
        <taxon>Paracoccaceae</taxon>
        <taxon>Paracoccus</taxon>
    </lineage>
</organism>
<gene>
    <name evidence="2" type="ORF">KNW02_09480</name>
</gene>
<keyword evidence="1" id="KW-0812">Transmembrane</keyword>
<keyword evidence="1" id="KW-0472">Membrane</keyword>
<reference evidence="2" key="1">
    <citation type="submission" date="2021-06" db="EMBL/GenBank/DDBJ databases">
        <title>Paracoccus bacterium XHP0099 sp. nov., isolated from the surface waters of the Yellow Sea.</title>
        <authorList>
            <person name="Xue H."/>
            <person name="Zhang D."/>
        </authorList>
    </citation>
    <scope>NUCLEOTIDE SEQUENCE</scope>
    <source>
        <strain evidence="2">XHP0099</strain>
    </source>
</reference>
<sequence>MIEGPGRPALVGTILFGLCMGLLLFLRLLPLSTGLTGWPGPDLGLCLTLAWVLRRPDQLPAPAIALVFLVEDLVLLRPVGLWAVAVLLGSEAARLREHRWRGQPFMVEWLRVALLIGAMMLGYRIVSLLFLVPVPALGQVILQFLATTMAYPLVVVVARLLLGLRRITPSEAEMMRYKG</sequence>
<keyword evidence="1" id="KW-1133">Transmembrane helix</keyword>
<feature type="transmembrane region" description="Helical" evidence="1">
    <location>
        <begin position="109"/>
        <end position="134"/>
    </location>
</feature>
<feature type="transmembrane region" description="Helical" evidence="1">
    <location>
        <begin position="9"/>
        <end position="29"/>
    </location>
</feature>
<feature type="transmembrane region" description="Helical" evidence="1">
    <location>
        <begin position="140"/>
        <end position="162"/>
    </location>
</feature>